<dbReference type="RefSeq" id="WP_095459364.1">
    <property type="nucleotide sequence ID" value="NZ_VSGI01000002.1"/>
</dbReference>
<evidence type="ECO:0000313" key="5">
    <source>
        <dbReference type="Proteomes" id="UP000323583"/>
    </source>
</evidence>
<keyword evidence="1 4" id="KW-0489">Methyltransferase</keyword>
<evidence type="ECO:0000256" key="1">
    <source>
        <dbReference type="ARBA" id="ARBA00022603"/>
    </source>
</evidence>
<sequence>MLSCDKDLLKRIEEYSLKDEAYWSFKGRSKRHHCHGLLQYPAMMVPEMQGELIDAVLSEDRNVKRLFDPFVGSGTTLGEAMCRGLDFLGIDINPLAILACEVKSGPLYIKRLNEKTDELLVKIKNDHSTVIAVKFDGINKWFLDDVQRELSAIYRAIKSEPSKWARKVFWLAMASTVRAVCNSRSSTYKLHIKSDKQMESIASPIEVFEKKIRKNIEGMAEQKKVLNENKVLRTSVSISDVVIKNIDTAGELKGLELCDLLVSSPPYGDNQTTVTYGQFSYLPLKWLDLNDIDNLTQTGLLAHQSAIDSMSLGGSRKDSKDKYDVIKERSLSLVDCVDKIKKVNHNNIKKLIAFVFDLDKAIINSLGFLRKDAYMIWTLGNRRISNIEVPLDNIMRELLEFHGCHFVHKLEREIPSKRMAKRNKIASTMGKESILIMRK</sequence>
<dbReference type="GO" id="GO:0008170">
    <property type="term" value="F:N-methyltransferase activity"/>
    <property type="evidence" value="ECO:0007669"/>
    <property type="project" value="InterPro"/>
</dbReference>
<dbReference type="Pfam" id="PF01555">
    <property type="entry name" value="N6_N4_Mtase"/>
    <property type="match status" value="1"/>
</dbReference>
<dbReference type="GO" id="GO:0003677">
    <property type="term" value="F:DNA binding"/>
    <property type="evidence" value="ECO:0007669"/>
    <property type="project" value="InterPro"/>
</dbReference>
<keyword evidence="2 4" id="KW-0808">Transferase</keyword>
<dbReference type="InterPro" id="IPR002941">
    <property type="entry name" value="DNA_methylase_N4/N6"/>
</dbReference>
<dbReference type="SUPFAM" id="SSF53335">
    <property type="entry name" value="S-adenosyl-L-methionine-dependent methyltransferases"/>
    <property type="match status" value="1"/>
</dbReference>
<dbReference type="Proteomes" id="UP000323583">
    <property type="component" value="Unassembled WGS sequence"/>
</dbReference>
<gene>
    <name evidence="4" type="ORF">FXE67_05385</name>
</gene>
<dbReference type="InterPro" id="IPR029063">
    <property type="entry name" value="SAM-dependent_MTases_sf"/>
</dbReference>
<dbReference type="Gene3D" id="3.40.50.150">
    <property type="entry name" value="Vaccinia Virus protein VP39"/>
    <property type="match status" value="1"/>
</dbReference>
<name>A0A8B5ZKS0_VIBCL</name>
<comment type="caution">
    <text evidence="4">The sequence shown here is derived from an EMBL/GenBank/DDBJ whole genome shotgun (WGS) entry which is preliminary data.</text>
</comment>
<dbReference type="AlphaFoldDB" id="A0A8B5ZKS0"/>
<evidence type="ECO:0000313" key="4">
    <source>
        <dbReference type="EMBL" id="TXY93227.1"/>
    </source>
</evidence>
<proteinExistence type="predicted"/>
<protein>
    <submittedName>
        <fullName evidence="4">Site-specific DNA-methyltransferase</fullName>
    </submittedName>
</protein>
<evidence type="ECO:0000259" key="3">
    <source>
        <dbReference type="Pfam" id="PF01555"/>
    </source>
</evidence>
<dbReference type="EMBL" id="VSGZ01000028">
    <property type="protein sequence ID" value="TXY93227.1"/>
    <property type="molecule type" value="Genomic_DNA"/>
</dbReference>
<dbReference type="GO" id="GO:0032259">
    <property type="term" value="P:methylation"/>
    <property type="evidence" value="ECO:0007669"/>
    <property type="project" value="UniProtKB-KW"/>
</dbReference>
<feature type="domain" description="DNA methylase N-4/N-6" evidence="3">
    <location>
        <begin position="20"/>
        <end position="94"/>
    </location>
</feature>
<accession>A0A8B5ZKS0</accession>
<reference evidence="4 5" key="1">
    <citation type="submission" date="2019-06" db="EMBL/GenBank/DDBJ databases">
        <title>Vibrio cholerae phylogeny based on whole-genome sequencing reveals genetic diversity and population strucutre.</title>
        <authorList>
            <person name="Zhiqiu Y."/>
            <person name="Bin L."/>
            <person name="Lingyan J."/>
        </authorList>
    </citation>
    <scope>NUCLEOTIDE SEQUENCE [LARGE SCALE GENOMIC DNA]</scope>
    <source>
        <strain evidence="4 5">N2768</strain>
    </source>
</reference>
<evidence type="ECO:0000256" key="2">
    <source>
        <dbReference type="ARBA" id="ARBA00022679"/>
    </source>
</evidence>
<organism evidence="4 5">
    <name type="scientific">Vibrio cholerae</name>
    <dbReference type="NCBI Taxonomy" id="666"/>
    <lineage>
        <taxon>Bacteria</taxon>
        <taxon>Pseudomonadati</taxon>
        <taxon>Pseudomonadota</taxon>
        <taxon>Gammaproteobacteria</taxon>
        <taxon>Vibrionales</taxon>
        <taxon>Vibrionaceae</taxon>
        <taxon>Vibrio</taxon>
    </lineage>
</organism>